<evidence type="ECO:0000256" key="1">
    <source>
        <dbReference type="ARBA" id="ARBA00005655"/>
    </source>
</evidence>
<evidence type="ECO:0000313" key="3">
    <source>
        <dbReference type="EMBL" id="KAK6743917.1"/>
    </source>
</evidence>
<keyword evidence="2" id="KW-0175">Coiled coil</keyword>
<organism evidence="3 4">
    <name type="scientific">Necator americanus</name>
    <name type="common">Human hookworm</name>
    <dbReference type="NCBI Taxonomy" id="51031"/>
    <lineage>
        <taxon>Eukaryota</taxon>
        <taxon>Metazoa</taxon>
        <taxon>Ecdysozoa</taxon>
        <taxon>Nematoda</taxon>
        <taxon>Chromadorea</taxon>
        <taxon>Rhabditida</taxon>
        <taxon>Rhabditina</taxon>
        <taxon>Rhabditomorpha</taxon>
        <taxon>Strongyloidea</taxon>
        <taxon>Ancylostomatidae</taxon>
        <taxon>Bunostominae</taxon>
        <taxon>Necator</taxon>
    </lineage>
</organism>
<dbReference type="PANTHER" id="PTHR12375">
    <property type="entry name" value="RNA-BINDING PROTEIN LUC7-RELATED"/>
    <property type="match status" value="1"/>
</dbReference>
<sequence length="377" mass="42878">MTDYMAQMLNELMGPQRNSLPGEGGAIDFDHPDVCRDFLVGFCLAEAFRNTKNDLGFCPYPIHDEALKKRYQESHRFGRLGYEEKYLERLNRMHNEVRRKIEKNEARLVHTRADTHVSCEVYDKKKAELIEKREMIGRRIEGLMEEAEIEGQQGNVAAAQTAVQKADELTKEREDLKKQEEELELERQRAITMEDQLTAGNKQMQVCQVCGCFMLTNDAQSRIDDHLSGKKKKEFSWRRNAEGTRTIENEKIVTKIGRKTEIARSEREEETVVETEGALVVQEAAIVMDVTVVMKEEVIVTAETEAGHVTASDADSFTTISFDFGISLSSLCLSRVDGLRPAENAKELVLRKSDRDQAVGYDMIMTPLIIPPSPIIE</sequence>
<dbReference type="InterPro" id="IPR004882">
    <property type="entry name" value="Luc7-rel"/>
</dbReference>
<dbReference type="EMBL" id="JAVFWL010000003">
    <property type="protein sequence ID" value="KAK6743917.1"/>
    <property type="molecule type" value="Genomic_DNA"/>
</dbReference>
<reference evidence="3 4" key="1">
    <citation type="submission" date="2023-08" db="EMBL/GenBank/DDBJ databases">
        <title>A Necator americanus chromosomal reference genome.</title>
        <authorList>
            <person name="Ilik V."/>
            <person name="Petrzelkova K.J."/>
            <person name="Pardy F."/>
            <person name="Fuh T."/>
            <person name="Niatou-Singa F.S."/>
            <person name="Gouil Q."/>
            <person name="Baker L."/>
            <person name="Ritchie M.E."/>
            <person name="Jex A.R."/>
            <person name="Gazzola D."/>
            <person name="Li H."/>
            <person name="Toshio Fujiwara R."/>
            <person name="Zhan B."/>
            <person name="Aroian R.V."/>
            <person name="Pafco B."/>
            <person name="Schwarz E.M."/>
        </authorList>
    </citation>
    <scope>NUCLEOTIDE SEQUENCE [LARGE SCALE GENOMIC DNA]</scope>
    <source>
        <strain evidence="3 4">Aroian</strain>
        <tissue evidence="3">Whole animal</tissue>
    </source>
</reference>
<keyword evidence="4" id="KW-1185">Reference proteome</keyword>
<dbReference type="Pfam" id="PF03194">
    <property type="entry name" value="LUC7"/>
    <property type="match status" value="1"/>
</dbReference>
<protein>
    <submittedName>
        <fullName evidence="3">Uncharacterized protein</fullName>
    </submittedName>
</protein>
<accession>A0ABR1D024</accession>
<comment type="caution">
    <text evidence="3">The sequence shown here is derived from an EMBL/GenBank/DDBJ whole genome shotgun (WGS) entry which is preliminary data.</text>
</comment>
<evidence type="ECO:0000313" key="4">
    <source>
        <dbReference type="Proteomes" id="UP001303046"/>
    </source>
</evidence>
<comment type="similarity">
    <text evidence="1">Belongs to the Luc7 family.</text>
</comment>
<proteinExistence type="inferred from homology"/>
<dbReference type="Proteomes" id="UP001303046">
    <property type="component" value="Unassembled WGS sequence"/>
</dbReference>
<gene>
    <name evidence="3" type="primary">Necator_chrIII.g11685</name>
    <name evidence="3" type="ORF">RB195_010920</name>
</gene>
<name>A0ABR1D024_NECAM</name>
<feature type="coiled-coil region" evidence="2">
    <location>
        <begin position="87"/>
        <end position="196"/>
    </location>
</feature>
<evidence type="ECO:0000256" key="2">
    <source>
        <dbReference type="SAM" id="Coils"/>
    </source>
</evidence>